<dbReference type="InterPro" id="IPR008278">
    <property type="entry name" value="4-PPantetheinyl_Trfase_dom"/>
</dbReference>
<sequence length="236" mass="26466">MLIPNFPSLLEFQFLNVDYSQNFISAMLMEGADLPDTLNKAVLKRQCEFLAGRVCAQRGLYKLGKSSVASIKIGEFRQPLWPNGVVGSISHCSGHAIAMVGMKSDECVSVGIDIEEVINALCAREIANQVLSKSESVFAELFEEFQYFLTLIFSAKESIYKAIFPFVKQILDFDCVRLIAVDTKNGELKFQFSYFLFEALYPNVVVNYHFCNANTVMTWCTLSTHNLKFAADLSVS</sequence>
<feature type="domain" description="4'-phosphopantetheinyl transferase" evidence="12">
    <location>
        <begin position="109"/>
        <end position="191"/>
    </location>
</feature>
<evidence type="ECO:0000313" key="14">
    <source>
        <dbReference type="EMBL" id="OZS41495.1"/>
    </source>
</evidence>
<comment type="subunit">
    <text evidence="4">EntB, EntD, EntE, and EntF form a multienzyme complex called enterobactin synthase.</text>
</comment>
<keyword evidence="6" id="KW-0808">Transferase</keyword>
<evidence type="ECO:0000256" key="6">
    <source>
        <dbReference type="ARBA" id="ARBA00022679"/>
    </source>
</evidence>
<evidence type="ECO:0000256" key="3">
    <source>
        <dbReference type="ARBA" id="ARBA00008342"/>
    </source>
</evidence>
<dbReference type="EMBL" id="NOIF01000305">
    <property type="protein sequence ID" value="OZS41495.1"/>
    <property type="molecule type" value="Genomic_DNA"/>
</dbReference>
<evidence type="ECO:0000256" key="2">
    <source>
        <dbReference type="ARBA" id="ARBA00004993"/>
    </source>
</evidence>
<gene>
    <name evidence="14" type="ORF">ASV53_23400</name>
</gene>
<evidence type="ECO:0000313" key="15">
    <source>
        <dbReference type="Proteomes" id="UP000215999"/>
    </source>
</evidence>
<comment type="similarity">
    <text evidence="3">Belongs to the P-Pant transferase superfamily. EntD family.</text>
</comment>
<comment type="catalytic activity">
    <reaction evidence="10">
        <text>apo-[aryl-carrier protein] + CoA = holo-[aryl-carrier protein] + adenosine 3',5'-bisphosphate + H(+)</text>
        <dbReference type="Rhea" id="RHEA:48404"/>
        <dbReference type="Rhea" id="RHEA-COMP:15903"/>
        <dbReference type="Rhea" id="RHEA-COMP:17557"/>
        <dbReference type="ChEBI" id="CHEBI:15378"/>
        <dbReference type="ChEBI" id="CHEBI:29999"/>
        <dbReference type="ChEBI" id="CHEBI:57287"/>
        <dbReference type="ChEBI" id="CHEBI:58343"/>
        <dbReference type="ChEBI" id="CHEBI:64479"/>
    </reaction>
</comment>
<dbReference type="Proteomes" id="UP000215999">
    <property type="component" value="Unassembled WGS sequence"/>
</dbReference>
<protein>
    <recommendedName>
        <fullName evidence="5">Enterobactin synthase component D</fullName>
    </recommendedName>
    <alternativeName>
        <fullName evidence="8">4'-phosphopantetheinyl transferase EntD</fullName>
    </alternativeName>
    <alternativeName>
        <fullName evidence="9">Enterochelin synthase D</fullName>
    </alternativeName>
</protein>
<dbReference type="InterPro" id="IPR037143">
    <property type="entry name" value="4-PPantetheinyl_Trfase_dom_sf"/>
</dbReference>
<dbReference type="PRINTS" id="PR01399">
    <property type="entry name" value="ENTSNTHTASED"/>
</dbReference>
<evidence type="ECO:0000259" key="12">
    <source>
        <dbReference type="Pfam" id="PF01648"/>
    </source>
</evidence>
<dbReference type="PANTHER" id="PTHR38096">
    <property type="entry name" value="ENTEROBACTIN SYNTHASE COMPONENT D"/>
    <property type="match status" value="1"/>
</dbReference>
<comment type="pathway">
    <text evidence="2">Siderophore biosynthesis; enterobactin biosynthesis.</text>
</comment>
<dbReference type="Gene3D" id="3.90.470.20">
    <property type="entry name" value="4'-phosphopantetheinyl transferase domain"/>
    <property type="match status" value="1"/>
</dbReference>
<proteinExistence type="inferred from homology"/>
<evidence type="ECO:0000256" key="4">
    <source>
        <dbReference type="ARBA" id="ARBA00011503"/>
    </source>
</evidence>
<organism evidence="14 15">
    <name type="scientific">Photobacterium sanguinicancri</name>
    <dbReference type="NCBI Taxonomy" id="875932"/>
    <lineage>
        <taxon>Bacteria</taxon>
        <taxon>Pseudomonadati</taxon>
        <taxon>Pseudomonadota</taxon>
        <taxon>Gammaproteobacteria</taxon>
        <taxon>Vibrionales</taxon>
        <taxon>Vibrionaceae</taxon>
        <taxon>Photobacterium</taxon>
    </lineage>
</organism>
<evidence type="ECO:0000256" key="8">
    <source>
        <dbReference type="ARBA" id="ARBA00029894"/>
    </source>
</evidence>
<evidence type="ECO:0000256" key="10">
    <source>
        <dbReference type="ARBA" id="ARBA00049176"/>
    </source>
</evidence>
<comment type="function">
    <text evidence="1">Involved in the biosynthesis of the siderophore enterobactin (enterochelin), which is a macrocyclic trimeric lactone of N-(2,3-dihydroxybenzoyl)-serine. The serine trilactone serves as a scaffolding for the three catechol functionalities that provide hexadentate coordination for the tightly ligated iron(2+) atoms. Plays an essential role in the assembly of the enterobactin by catalyzing the transfer of the 4'-phosphopantetheine (Ppant) moiety from coenzyme A to the apo-domains of both EntB (ArCP domain) and EntF (PCP domain) to yield their holo-forms which make them competent for the activation of 2,3-dihydroxybenzoate (DHB) and L-serine, respectively.</text>
</comment>
<feature type="domain" description="4'-phosphopantetheinyl transferase N-terminal" evidence="13">
    <location>
        <begin position="38"/>
        <end position="100"/>
    </location>
</feature>
<evidence type="ECO:0000259" key="13">
    <source>
        <dbReference type="Pfam" id="PF17837"/>
    </source>
</evidence>
<evidence type="ECO:0000256" key="9">
    <source>
        <dbReference type="ARBA" id="ARBA00031996"/>
    </source>
</evidence>
<dbReference type="Pfam" id="PF17837">
    <property type="entry name" value="4PPT_N"/>
    <property type="match status" value="1"/>
</dbReference>
<dbReference type="InterPro" id="IPR041354">
    <property type="entry name" value="4PPT_N"/>
</dbReference>
<comment type="catalytic activity">
    <reaction evidence="11">
        <text>apo-[peptidyl-carrier protein] + CoA = holo-[peptidyl-carrier protein] + adenosine 3',5'-bisphosphate + H(+)</text>
        <dbReference type="Rhea" id="RHEA:46228"/>
        <dbReference type="Rhea" id="RHEA-COMP:11479"/>
        <dbReference type="Rhea" id="RHEA-COMP:11480"/>
        <dbReference type="ChEBI" id="CHEBI:15378"/>
        <dbReference type="ChEBI" id="CHEBI:29999"/>
        <dbReference type="ChEBI" id="CHEBI:57287"/>
        <dbReference type="ChEBI" id="CHEBI:58343"/>
        <dbReference type="ChEBI" id="CHEBI:64479"/>
    </reaction>
</comment>
<dbReference type="SUPFAM" id="SSF56214">
    <property type="entry name" value="4'-phosphopantetheinyl transferase"/>
    <property type="match status" value="1"/>
</dbReference>
<evidence type="ECO:0000256" key="1">
    <source>
        <dbReference type="ARBA" id="ARBA00003937"/>
    </source>
</evidence>
<evidence type="ECO:0000256" key="5">
    <source>
        <dbReference type="ARBA" id="ARBA00019087"/>
    </source>
</evidence>
<evidence type="ECO:0000256" key="7">
    <source>
        <dbReference type="ARBA" id="ARBA00023191"/>
    </source>
</evidence>
<evidence type="ECO:0000256" key="11">
    <source>
        <dbReference type="ARBA" id="ARBA00049191"/>
    </source>
</evidence>
<dbReference type="Pfam" id="PF01648">
    <property type="entry name" value="ACPS"/>
    <property type="match status" value="1"/>
</dbReference>
<dbReference type="PANTHER" id="PTHR38096:SF1">
    <property type="entry name" value="ENTEROBACTIN SYNTHASE COMPONENT D"/>
    <property type="match status" value="1"/>
</dbReference>
<name>A0ABX4FT34_9GAMM</name>
<comment type="caution">
    <text evidence="14">The sequence shown here is derived from an EMBL/GenBank/DDBJ whole genome shotgun (WGS) entry which is preliminary data.</text>
</comment>
<reference evidence="14 15" key="1">
    <citation type="journal article" date="2016" name="Antonie Van Leeuwenhoek">
        <title>Photobacterium sanguinicancri sp. nov. isolated from marine animals.</title>
        <authorList>
            <person name="Gomez-Gil B."/>
            <person name="Roque A."/>
            <person name="Rotllant G."/>
            <person name="Romalde J.L."/>
            <person name="Doce A."/>
            <person name="Eggermont M."/>
            <person name="Defoirdt T."/>
        </authorList>
    </citation>
    <scope>NUCLEOTIDE SEQUENCE [LARGE SCALE GENOMIC DNA]</scope>
    <source>
        <strain evidence="14 15">CAIM 1827</strain>
    </source>
</reference>
<accession>A0ABX4FT34</accession>
<keyword evidence="15" id="KW-1185">Reference proteome</keyword>
<dbReference type="RefSeq" id="WP_094958911.1">
    <property type="nucleotide sequence ID" value="NZ_JAKJUC010000023.1"/>
</dbReference>
<keyword evidence="7" id="KW-0259">Enterobactin biosynthesis</keyword>
<dbReference type="InterPro" id="IPR003542">
    <property type="entry name" value="Enbac_synth_compD-like"/>
</dbReference>